<dbReference type="InterPro" id="IPR035192">
    <property type="entry name" value="NUP160_hel_plant"/>
</dbReference>
<proteinExistence type="predicted"/>
<dbReference type="AlphaFoldDB" id="A0AA38KX06"/>
<dbReference type="GO" id="GO:0017056">
    <property type="term" value="F:structural constituent of nuclear pore"/>
    <property type="evidence" value="ECO:0007669"/>
    <property type="project" value="TreeGrafter"/>
</dbReference>
<evidence type="ECO:0000256" key="2">
    <source>
        <dbReference type="ARBA" id="ARBA00022448"/>
    </source>
</evidence>
<dbReference type="InterPro" id="IPR021717">
    <property type="entry name" value="Nucleoporin_Nup160"/>
</dbReference>
<evidence type="ECO:0008006" key="8">
    <source>
        <dbReference type="Google" id="ProtNLM"/>
    </source>
</evidence>
<feature type="domain" description="Nucleoporin Nup120/160 beta-propeller" evidence="4">
    <location>
        <begin position="48"/>
        <end position="514"/>
    </location>
</feature>
<dbReference type="Proteomes" id="UP000824469">
    <property type="component" value="Unassembled WGS sequence"/>
</dbReference>
<dbReference type="PANTHER" id="PTHR21286:SF0">
    <property type="entry name" value="NUCLEAR PORE COMPLEX PROTEIN NUP160"/>
    <property type="match status" value="1"/>
</dbReference>
<evidence type="ECO:0000313" key="7">
    <source>
        <dbReference type="Proteomes" id="UP000824469"/>
    </source>
</evidence>
<evidence type="ECO:0000259" key="4">
    <source>
        <dbReference type="Pfam" id="PF11715"/>
    </source>
</evidence>
<evidence type="ECO:0000256" key="3">
    <source>
        <dbReference type="ARBA" id="ARBA00023242"/>
    </source>
</evidence>
<dbReference type="GO" id="GO:0005643">
    <property type="term" value="C:nuclear pore"/>
    <property type="evidence" value="ECO:0007669"/>
    <property type="project" value="TreeGrafter"/>
</dbReference>
<feature type="domain" description="NUP160 helical" evidence="5">
    <location>
        <begin position="535"/>
        <end position="729"/>
    </location>
</feature>
<dbReference type="InterPro" id="IPR059141">
    <property type="entry name" value="Beta-prop_Nup120_160"/>
</dbReference>
<evidence type="ECO:0000313" key="6">
    <source>
        <dbReference type="EMBL" id="KAH9310668.1"/>
    </source>
</evidence>
<feature type="non-terminal residue" evidence="6">
    <location>
        <position position="947"/>
    </location>
</feature>
<dbReference type="EMBL" id="JAHRHJ020000006">
    <property type="protein sequence ID" value="KAH9310668.1"/>
    <property type="molecule type" value="Genomic_DNA"/>
</dbReference>
<dbReference type="Pfam" id="PF17238">
    <property type="entry name" value="NUP160_helical_2"/>
    <property type="match status" value="1"/>
</dbReference>
<dbReference type="Pfam" id="PF11715">
    <property type="entry name" value="Beta-prop_Nup120_160"/>
    <property type="match status" value="1"/>
</dbReference>
<reference evidence="6 7" key="1">
    <citation type="journal article" date="2021" name="Nat. Plants">
        <title>The Taxus genome provides insights into paclitaxel biosynthesis.</title>
        <authorList>
            <person name="Xiong X."/>
            <person name="Gou J."/>
            <person name="Liao Q."/>
            <person name="Li Y."/>
            <person name="Zhou Q."/>
            <person name="Bi G."/>
            <person name="Li C."/>
            <person name="Du R."/>
            <person name="Wang X."/>
            <person name="Sun T."/>
            <person name="Guo L."/>
            <person name="Liang H."/>
            <person name="Lu P."/>
            <person name="Wu Y."/>
            <person name="Zhang Z."/>
            <person name="Ro D.K."/>
            <person name="Shang Y."/>
            <person name="Huang S."/>
            <person name="Yan J."/>
        </authorList>
    </citation>
    <scope>NUCLEOTIDE SEQUENCE [LARGE SCALE GENOMIC DNA]</scope>
    <source>
        <strain evidence="6">Ta-2019</strain>
    </source>
</reference>
<name>A0AA38KX06_TAXCH</name>
<keyword evidence="7" id="KW-1185">Reference proteome</keyword>
<organism evidence="6 7">
    <name type="scientific">Taxus chinensis</name>
    <name type="common">Chinese yew</name>
    <name type="synonym">Taxus wallichiana var. chinensis</name>
    <dbReference type="NCBI Taxonomy" id="29808"/>
    <lineage>
        <taxon>Eukaryota</taxon>
        <taxon>Viridiplantae</taxon>
        <taxon>Streptophyta</taxon>
        <taxon>Embryophyta</taxon>
        <taxon>Tracheophyta</taxon>
        <taxon>Spermatophyta</taxon>
        <taxon>Pinopsida</taxon>
        <taxon>Pinidae</taxon>
        <taxon>Conifers II</taxon>
        <taxon>Cupressales</taxon>
        <taxon>Taxaceae</taxon>
        <taxon>Taxus</taxon>
    </lineage>
</organism>
<gene>
    <name evidence="6" type="ORF">KI387_025703</name>
</gene>
<comment type="subcellular location">
    <subcellularLocation>
        <location evidence="1">Nucleus</location>
    </subcellularLocation>
</comment>
<sequence>MEVPIVGSDAIQWIQVNVPRTASVRDQPCAPLPRDAAGCVSIGGPSDYVIWRMHKDSPNVLELIEWSFKREPPRYGLHIIFQDSLSPFASIFKHKMNNTAGHLLLYVITTSGFAYLIKLKFPPAYRSGAVLRNNELIELDLSKNLVRLDKITSVTAAAGILCIGGQNGSIICHQLGQFDESAHDFSFELKEGDGGLRRVWGLVSRGKTLGMIRGLVTTEAYGKRLLFALHDDGTLRLWDLVSRSRVFSHCLSSADLSGFGPSMISVGETDANAATISVAVLYRSLSEANLETIALCKLSLFSSDVAGRNGQSVQQQIIPLEQGKVIDMKLSSERLWVLKEGGSDLYDLFHADLDSGCLCNYDLQESYIADQLLQGSEFDVDNVILVHHCIYSSFKNEIPPSVSNIFLRRLMQPGIRQRRPLQEVLDTRKRHLSDSDFRSLTIDGLRKEILMVIECEGIGDNQISLSYEWKSFCNIYMQSWCHNNVPYSLLFDSSTGGIGLIRRHSLSLNRSQCDIEQIIHGMPIVDGKISNLPSDWKHNIIDTEILQGIFKCTGSISRYLGKAALSVFYEALLKPSSVTFQYLISRFLRILDVGYDFSVLKQSSSHLGLDFAREKEHKYHNHQRKFALSILLCLQALRDKAGGWDRVLNVIEKCLTSIIPEKFSLDKISAIRGILYNVNTTLLVQAISQVAEIQFEAARDLLLLLGYIVKIKGQLSMEPANVSRIELQLIPMVQDIATQSFLLHWMSTTSTEAPPLEDFSSQLSSLHIVGDGKNENRTWEGMLGTGDLTLTGILVFGYPSISKDRESWMGSLQSPDELLSTARKFISWIYWGETGGQSANLSSRVIALSAILLQHGQYGVLENLFFTVDEHSNQKKLSSTETMDGERRARLHLLGFCLLARARLRLQENLKEKQIEEAIRCFFRVASGEEASQVLQDLTFQTGLQHS</sequence>
<protein>
    <recommendedName>
        <fullName evidence="8">Nuclear pore complex protein NUP160 domain-containing protein</fullName>
    </recommendedName>
</protein>
<accession>A0AA38KX06</accession>
<dbReference type="OMA" id="TIERLWC"/>
<keyword evidence="3" id="KW-0539">Nucleus</keyword>
<evidence type="ECO:0000256" key="1">
    <source>
        <dbReference type="ARBA" id="ARBA00004123"/>
    </source>
</evidence>
<keyword evidence="2" id="KW-0813">Transport</keyword>
<dbReference type="PANTHER" id="PTHR21286">
    <property type="entry name" value="NUCLEAR PORE COMPLEX PROTEIN NUP160"/>
    <property type="match status" value="1"/>
</dbReference>
<comment type="caution">
    <text evidence="6">The sequence shown here is derived from an EMBL/GenBank/DDBJ whole genome shotgun (WGS) entry which is preliminary data.</text>
</comment>
<evidence type="ECO:0000259" key="5">
    <source>
        <dbReference type="Pfam" id="PF17238"/>
    </source>
</evidence>